<dbReference type="PANTHER" id="PTHR10937">
    <property type="entry name" value="GLUCOSAMINE--FRUCTOSE-6-PHOSPHATE AMINOTRANSFERASE, ISOMERIZING"/>
    <property type="match status" value="1"/>
</dbReference>
<keyword evidence="3" id="KW-1185">Reference proteome</keyword>
<feature type="domain" description="SIS" evidence="1">
    <location>
        <begin position="28"/>
        <end position="161"/>
    </location>
</feature>
<dbReference type="AlphaFoldDB" id="A0A8I0DUJ6"/>
<dbReference type="SUPFAM" id="SSF53697">
    <property type="entry name" value="SIS domain"/>
    <property type="match status" value="1"/>
</dbReference>
<dbReference type="CDD" id="cd05009">
    <property type="entry name" value="SIS_GlmS_GlmD_2"/>
    <property type="match status" value="1"/>
</dbReference>
<name>A0A8I0DUJ6_9FIRM</name>
<protein>
    <submittedName>
        <fullName evidence="2">SIS domain-containing protein</fullName>
    </submittedName>
</protein>
<dbReference type="InterPro" id="IPR035490">
    <property type="entry name" value="GlmS/FrlB_SIS"/>
</dbReference>
<dbReference type="RefSeq" id="WP_117822927.1">
    <property type="nucleotide sequence ID" value="NZ_JACOOX010000005.1"/>
</dbReference>
<dbReference type="InterPro" id="IPR024713">
    <property type="entry name" value="Fructosamine_deglycase_FrlB"/>
</dbReference>
<evidence type="ECO:0000313" key="2">
    <source>
        <dbReference type="EMBL" id="MBC5663145.1"/>
    </source>
</evidence>
<dbReference type="PIRSF" id="PIRSF009290">
    <property type="entry name" value="FrlB"/>
    <property type="match status" value="1"/>
</dbReference>
<comment type="caution">
    <text evidence="2">The sequence shown here is derived from an EMBL/GenBank/DDBJ whole genome shotgun (WGS) entry which is preliminary data.</text>
</comment>
<dbReference type="InterPro" id="IPR046348">
    <property type="entry name" value="SIS_dom_sf"/>
</dbReference>
<evidence type="ECO:0000259" key="1">
    <source>
        <dbReference type="PROSITE" id="PS51464"/>
    </source>
</evidence>
<dbReference type="GO" id="GO:0004360">
    <property type="term" value="F:glutamine-fructose-6-phosphate transaminase (isomerizing) activity"/>
    <property type="evidence" value="ECO:0007669"/>
    <property type="project" value="TreeGrafter"/>
</dbReference>
<dbReference type="Pfam" id="PF01380">
    <property type="entry name" value="SIS"/>
    <property type="match status" value="1"/>
</dbReference>
<accession>A0A8I0DUJ6</accession>
<dbReference type="PROSITE" id="PS51464">
    <property type="entry name" value="SIS"/>
    <property type="match status" value="1"/>
</dbReference>
<proteinExistence type="predicted"/>
<dbReference type="Proteomes" id="UP000615234">
    <property type="component" value="Unassembled WGS sequence"/>
</dbReference>
<gene>
    <name evidence="2" type="ORF">H8S09_09615</name>
</gene>
<reference evidence="2 3" key="1">
    <citation type="submission" date="2020-08" db="EMBL/GenBank/DDBJ databases">
        <title>Genome public.</title>
        <authorList>
            <person name="Liu C."/>
            <person name="Sun Q."/>
        </authorList>
    </citation>
    <scope>NUCLEOTIDE SEQUENCE [LARGE SCALE GENOMIC DNA]</scope>
    <source>
        <strain evidence="2 3">NSJ-10</strain>
    </source>
</reference>
<dbReference type="GO" id="GO:0097367">
    <property type="term" value="F:carbohydrate derivative binding"/>
    <property type="evidence" value="ECO:0007669"/>
    <property type="project" value="InterPro"/>
</dbReference>
<dbReference type="CDD" id="cd05710">
    <property type="entry name" value="SIS_1"/>
    <property type="match status" value="1"/>
</dbReference>
<dbReference type="GO" id="GO:0006002">
    <property type="term" value="P:fructose 6-phosphate metabolic process"/>
    <property type="evidence" value="ECO:0007669"/>
    <property type="project" value="TreeGrafter"/>
</dbReference>
<organism evidence="2 3">
    <name type="scientific">Coprococcus hominis</name>
    <name type="common">ex Liu et al. 2022</name>
    <dbReference type="NCBI Taxonomy" id="2763039"/>
    <lineage>
        <taxon>Bacteria</taxon>
        <taxon>Bacillati</taxon>
        <taxon>Bacillota</taxon>
        <taxon>Clostridia</taxon>
        <taxon>Lachnospirales</taxon>
        <taxon>Lachnospiraceae</taxon>
        <taxon>Coprococcus</taxon>
    </lineage>
</organism>
<dbReference type="GO" id="GO:0006047">
    <property type="term" value="P:UDP-N-acetylglucosamine metabolic process"/>
    <property type="evidence" value="ECO:0007669"/>
    <property type="project" value="TreeGrafter"/>
</dbReference>
<dbReference type="PANTHER" id="PTHR10937:SF14">
    <property type="entry name" value="FRUCTOSELYSINE 6-PHOSPHATE DEGLYCASE"/>
    <property type="match status" value="1"/>
</dbReference>
<evidence type="ECO:0000313" key="3">
    <source>
        <dbReference type="Proteomes" id="UP000615234"/>
    </source>
</evidence>
<dbReference type="InterPro" id="IPR001347">
    <property type="entry name" value="SIS_dom"/>
</dbReference>
<dbReference type="GO" id="GO:0006487">
    <property type="term" value="P:protein N-linked glycosylation"/>
    <property type="evidence" value="ECO:0007669"/>
    <property type="project" value="TreeGrafter"/>
</dbReference>
<dbReference type="InterPro" id="IPR035488">
    <property type="entry name" value="FrlB_SIS"/>
</dbReference>
<dbReference type="EMBL" id="JACOOX010000005">
    <property type="protein sequence ID" value="MBC5663145.1"/>
    <property type="molecule type" value="Genomic_DNA"/>
</dbReference>
<dbReference type="Gene3D" id="3.40.50.10490">
    <property type="entry name" value="Glucose-6-phosphate isomerase like protein, domain 1"/>
    <property type="match status" value="2"/>
</dbReference>
<sequence>MALKKFDAEKYLKDGAKTYSLRGEVEALIDRITAKEYDSVCMLGIGGTWAEWYPVVEVAKKYTDLPIYLENAGEFLVKNKKHITDKTLVFTSSASGNTMEILKAVKYCKDQGINVYGFTKDETTPLANLLTDPIYNACGDCEHSYLLYYFVMLRILKNRGEFPHYDRWADQMENLFKDLLAAREKFEPRAIEIAKTYAHEPYTMFTGSGVLWGETYLFTMCILEEMQWVRTKTVSSADFFHGPLELVDDRVPVFVIKGEDEYRPLDERVERFVKEHTKKAVIIDTKDYILDGIDDEFRVICSPMIITAILTERLAIHYEQNTGHSLEFRRYYRQFEY</sequence>